<evidence type="ECO:0000256" key="2">
    <source>
        <dbReference type="ARBA" id="ARBA00023015"/>
    </source>
</evidence>
<dbReference type="InterPro" id="IPR036271">
    <property type="entry name" value="Tet_transcr_reg_TetR-rel_C_sf"/>
</dbReference>
<dbReference type="RefSeq" id="WP_206560293.1">
    <property type="nucleotide sequence ID" value="NZ_JAFKCZ010000006.1"/>
</dbReference>
<dbReference type="SUPFAM" id="SSF46689">
    <property type="entry name" value="Homeodomain-like"/>
    <property type="match status" value="1"/>
</dbReference>
<dbReference type="SUPFAM" id="SSF48498">
    <property type="entry name" value="Tetracyclin repressor-like, C-terminal domain"/>
    <property type="match status" value="1"/>
</dbReference>
<dbReference type="GO" id="GO:0003700">
    <property type="term" value="F:DNA-binding transcription factor activity"/>
    <property type="evidence" value="ECO:0007669"/>
    <property type="project" value="TreeGrafter"/>
</dbReference>
<name>A0A939DER7_9GAMM</name>
<comment type="caution">
    <text evidence="7">The sequence shown here is derived from an EMBL/GenBank/DDBJ whole genome shotgun (WGS) entry which is preliminary data.</text>
</comment>
<sequence>MSTSTTRKGRTTRKRADKPTFIEETRRQQFLEIGVRLFRELGYEKASLARIAREAGVSKGVVLYHFSGKAELGKAVLRQVLRGYSDFLRERTDVRETAKAKILQIPSASLEYVAAHREDYAIYVDVIGCFGGLEEKREFAAWVSQRTREMLVALIRQGQEEGEIGPVNAAALADVIQGALDGLMELYAVDPESVDLETAGAVLASMIEGELSRS</sequence>
<evidence type="ECO:0000256" key="4">
    <source>
        <dbReference type="ARBA" id="ARBA00023163"/>
    </source>
</evidence>
<gene>
    <name evidence="7" type="ORF">JYP50_09625</name>
</gene>
<accession>A0A939DER7</accession>
<keyword evidence="2" id="KW-0805">Transcription regulation</keyword>
<dbReference type="PROSITE" id="PS50977">
    <property type="entry name" value="HTH_TETR_2"/>
    <property type="match status" value="1"/>
</dbReference>
<evidence type="ECO:0000313" key="8">
    <source>
        <dbReference type="Proteomes" id="UP000664303"/>
    </source>
</evidence>
<evidence type="ECO:0000256" key="5">
    <source>
        <dbReference type="PROSITE-ProRule" id="PRU00335"/>
    </source>
</evidence>
<feature type="domain" description="HTH tetR-type" evidence="6">
    <location>
        <begin position="24"/>
        <end position="84"/>
    </location>
</feature>
<dbReference type="GO" id="GO:0000976">
    <property type="term" value="F:transcription cis-regulatory region binding"/>
    <property type="evidence" value="ECO:0007669"/>
    <property type="project" value="TreeGrafter"/>
</dbReference>
<dbReference type="PRINTS" id="PR00455">
    <property type="entry name" value="HTHTETR"/>
</dbReference>
<dbReference type="Pfam" id="PF00440">
    <property type="entry name" value="TetR_N"/>
    <property type="match status" value="1"/>
</dbReference>
<evidence type="ECO:0000259" key="6">
    <source>
        <dbReference type="PROSITE" id="PS50977"/>
    </source>
</evidence>
<organism evidence="7 8">
    <name type="scientific">Parahaliea mediterranea</name>
    <dbReference type="NCBI Taxonomy" id="651086"/>
    <lineage>
        <taxon>Bacteria</taxon>
        <taxon>Pseudomonadati</taxon>
        <taxon>Pseudomonadota</taxon>
        <taxon>Gammaproteobacteria</taxon>
        <taxon>Cellvibrionales</taxon>
        <taxon>Halieaceae</taxon>
        <taxon>Parahaliea</taxon>
    </lineage>
</organism>
<feature type="DNA-binding region" description="H-T-H motif" evidence="5">
    <location>
        <begin position="47"/>
        <end position="66"/>
    </location>
</feature>
<keyword evidence="4" id="KW-0804">Transcription</keyword>
<evidence type="ECO:0000313" key="7">
    <source>
        <dbReference type="EMBL" id="MBN7796851.1"/>
    </source>
</evidence>
<dbReference type="AlphaFoldDB" id="A0A939DER7"/>
<dbReference type="EMBL" id="JAFKCZ010000006">
    <property type="protein sequence ID" value="MBN7796851.1"/>
    <property type="molecule type" value="Genomic_DNA"/>
</dbReference>
<keyword evidence="3 5" id="KW-0238">DNA-binding</keyword>
<dbReference type="PANTHER" id="PTHR30055:SF234">
    <property type="entry name" value="HTH-TYPE TRANSCRIPTIONAL REGULATOR BETI"/>
    <property type="match status" value="1"/>
</dbReference>
<proteinExistence type="predicted"/>
<dbReference type="Proteomes" id="UP000664303">
    <property type="component" value="Unassembled WGS sequence"/>
</dbReference>
<dbReference type="InterPro" id="IPR001647">
    <property type="entry name" value="HTH_TetR"/>
</dbReference>
<dbReference type="InterPro" id="IPR039538">
    <property type="entry name" value="BetI_C"/>
</dbReference>
<dbReference type="InterPro" id="IPR050109">
    <property type="entry name" value="HTH-type_TetR-like_transc_reg"/>
</dbReference>
<dbReference type="InterPro" id="IPR009057">
    <property type="entry name" value="Homeodomain-like_sf"/>
</dbReference>
<evidence type="ECO:0000256" key="3">
    <source>
        <dbReference type="ARBA" id="ARBA00023125"/>
    </source>
</evidence>
<dbReference type="Gene3D" id="1.10.357.10">
    <property type="entry name" value="Tetracycline Repressor, domain 2"/>
    <property type="match status" value="1"/>
</dbReference>
<evidence type="ECO:0000256" key="1">
    <source>
        <dbReference type="ARBA" id="ARBA00022491"/>
    </source>
</evidence>
<keyword evidence="1" id="KW-0678">Repressor</keyword>
<protein>
    <submittedName>
        <fullName evidence="7">TetR/AcrR family transcriptional regulator</fullName>
    </submittedName>
</protein>
<reference evidence="7" key="1">
    <citation type="submission" date="2021-02" db="EMBL/GenBank/DDBJ databases">
        <title>PHA producing bacteria isolated from coastal sediment in Guangdong, Shenzhen.</title>
        <authorList>
            <person name="Zheng W."/>
            <person name="Yu S."/>
            <person name="Huang Y."/>
        </authorList>
    </citation>
    <scope>NUCLEOTIDE SEQUENCE</scope>
    <source>
        <strain evidence="7">TN14-10</strain>
    </source>
</reference>
<dbReference type="PANTHER" id="PTHR30055">
    <property type="entry name" value="HTH-TYPE TRANSCRIPTIONAL REGULATOR RUTR"/>
    <property type="match status" value="1"/>
</dbReference>
<keyword evidence="8" id="KW-1185">Reference proteome</keyword>
<dbReference type="Pfam" id="PF13977">
    <property type="entry name" value="TetR_C_6"/>
    <property type="match status" value="1"/>
</dbReference>